<evidence type="ECO:0000313" key="2">
    <source>
        <dbReference type="Proteomes" id="UP000516437"/>
    </source>
</evidence>
<gene>
    <name evidence="1" type="ORF">CJ030_MR7G000166</name>
</gene>
<sequence>MLGTLFNGVKRNNKASVLVNKQCAPNGHAFDSVIFELRAFLEKDADVVAKGTRESNRATRVGETVESIELGQNLNSACCGAGRFRRLADCLAREMACKEHESYVWWDLGNPTEAVNVCLLIECGQGSYRISAIQSPSNSWKHLNLRSWAAEAAEHAAQSPHRKKRFRSVRYSGFTAQKRSRTSLMYVISLSVIRALIEEDECAMELQLDGCTATASFSCSGIGIGNIHS</sequence>
<evidence type="ECO:0000313" key="1">
    <source>
        <dbReference type="EMBL" id="KAB1208280.1"/>
    </source>
</evidence>
<reference evidence="1 2" key="1">
    <citation type="journal article" date="2019" name="Plant Biotechnol. J.">
        <title>The red bayberry genome and genetic basis of sex determination.</title>
        <authorList>
            <person name="Jia H.M."/>
            <person name="Jia H.J."/>
            <person name="Cai Q.L."/>
            <person name="Wang Y."/>
            <person name="Zhao H.B."/>
            <person name="Yang W.F."/>
            <person name="Wang G.Y."/>
            <person name="Li Y.H."/>
            <person name="Zhan D.L."/>
            <person name="Shen Y.T."/>
            <person name="Niu Q.F."/>
            <person name="Chang L."/>
            <person name="Qiu J."/>
            <person name="Zhao L."/>
            <person name="Xie H.B."/>
            <person name="Fu W.Y."/>
            <person name="Jin J."/>
            <person name="Li X.W."/>
            <person name="Jiao Y."/>
            <person name="Zhou C.C."/>
            <person name="Tu T."/>
            <person name="Chai C.Y."/>
            <person name="Gao J.L."/>
            <person name="Fan L.J."/>
            <person name="van de Weg E."/>
            <person name="Wang J.Y."/>
            <person name="Gao Z.S."/>
        </authorList>
    </citation>
    <scope>NUCLEOTIDE SEQUENCE [LARGE SCALE GENOMIC DNA]</scope>
    <source>
        <tissue evidence="1">Leaves</tissue>
    </source>
</reference>
<protein>
    <submittedName>
        <fullName evidence="1">Uncharacterized protein</fullName>
    </submittedName>
</protein>
<dbReference type="EMBL" id="RXIC02000025">
    <property type="protein sequence ID" value="KAB1208280.1"/>
    <property type="molecule type" value="Genomic_DNA"/>
</dbReference>
<name>A0A6A1VAT7_9ROSI</name>
<comment type="caution">
    <text evidence="1">The sequence shown here is derived from an EMBL/GenBank/DDBJ whole genome shotgun (WGS) entry which is preliminary data.</text>
</comment>
<dbReference type="Proteomes" id="UP000516437">
    <property type="component" value="Chromosome 7"/>
</dbReference>
<dbReference type="AlphaFoldDB" id="A0A6A1VAT7"/>
<organism evidence="1 2">
    <name type="scientific">Morella rubra</name>
    <name type="common">Chinese bayberry</name>
    <dbReference type="NCBI Taxonomy" id="262757"/>
    <lineage>
        <taxon>Eukaryota</taxon>
        <taxon>Viridiplantae</taxon>
        <taxon>Streptophyta</taxon>
        <taxon>Embryophyta</taxon>
        <taxon>Tracheophyta</taxon>
        <taxon>Spermatophyta</taxon>
        <taxon>Magnoliopsida</taxon>
        <taxon>eudicotyledons</taxon>
        <taxon>Gunneridae</taxon>
        <taxon>Pentapetalae</taxon>
        <taxon>rosids</taxon>
        <taxon>fabids</taxon>
        <taxon>Fagales</taxon>
        <taxon>Myricaceae</taxon>
        <taxon>Morella</taxon>
    </lineage>
</organism>
<accession>A0A6A1VAT7</accession>
<keyword evidence="2" id="KW-1185">Reference proteome</keyword>
<proteinExistence type="predicted"/>